<feature type="compositionally biased region" description="Basic residues" evidence="1">
    <location>
        <begin position="22"/>
        <end position="31"/>
    </location>
</feature>
<dbReference type="GO" id="GO:0032259">
    <property type="term" value="P:methylation"/>
    <property type="evidence" value="ECO:0007669"/>
    <property type="project" value="UniProtKB-KW"/>
</dbReference>
<reference evidence="3 4" key="1">
    <citation type="submission" date="2019-11" db="EMBL/GenBank/DDBJ databases">
        <authorList>
            <person name="He Y."/>
        </authorList>
    </citation>
    <scope>NUCLEOTIDE SEQUENCE [LARGE SCALE GENOMIC DNA]</scope>
    <source>
        <strain evidence="3 4">SCSIO 58843</strain>
    </source>
</reference>
<feature type="domain" description="Methyltransferase FkbM" evidence="2">
    <location>
        <begin position="100"/>
        <end position="245"/>
    </location>
</feature>
<dbReference type="Proteomes" id="UP000334019">
    <property type="component" value="Chromosome"/>
</dbReference>
<gene>
    <name evidence="3" type="ORF">GH723_09725</name>
</gene>
<keyword evidence="4" id="KW-1185">Reference proteome</keyword>
<evidence type="ECO:0000259" key="2">
    <source>
        <dbReference type="Pfam" id="PF05050"/>
    </source>
</evidence>
<dbReference type="Pfam" id="PF05050">
    <property type="entry name" value="Methyltransf_21"/>
    <property type="match status" value="1"/>
</dbReference>
<sequence>MVGERRGGLPRGGHLVGEGVRHPHHGHRPRRAGPAAEAPPVKLDVASLKAALVDVLPDPLVYRIAPLIYRGQEPELARLRSFVPRGRNAVDVGGWLGPWTRELSRWCGRVDTFEPQPDLAAFLRKVVPANVTVHEVAVSDAAGRTRLVVPSSRHGENALASVRPGAADADPDAIVHEVDVVRLDDLGFTDVGFLKVDVEGHEREVLDGATALIGRDRPRILLEAEQRHLDTPLHELFDHVGALGYRGWFLHGGGWHALDTFDVEQRQTAHLDDLTGPDYVNNFLFVPTEDEFTPTT</sequence>
<dbReference type="PANTHER" id="PTHR34203:SF15">
    <property type="entry name" value="SLL1173 PROTEIN"/>
    <property type="match status" value="1"/>
</dbReference>
<dbReference type="KEGG" id="atq:GH723_09725"/>
<dbReference type="GO" id="GO:0008168">
    <property type="term" value="F:methyltransferase activity"/>
    <property type="evidence" value="ECO:0007669"/>
    <property type="project" value="UniProtKB-KW"/>
</dbReference>
<feature type="region of interest" description="Disordered" evidence="1">
    <location>
        <begin position="1"/>
        <end position="38"/>
    </location>
</feature>
<accession>A0A5Q2RKA0</accession>
<proteinExistence type="predicted"/>
<dbReference type="AlphaFoldDB" id="A0A5Q2RKA0"/>
<evidence type="ECO:0000313" key="4">
    <source>
        <dbReference type="Proteomes" id="UP000334019"/>
    </source>
</evidence>
<dbReference type="InterPro" id="IPR006342">
    <property type="entry name" value="FkbM_mtfrase"/>
</dbReference>
<keyword evidence="3" id="KW-0808">Transferase</keyword>
<dbReference type="InterPro" id="IPR052514">
    <property type="entry name" value="SAM-dependent_MTase"/>
</dbReference>
<organism evidence="3 4">
    <name type="scientific">Actinomarinicola tropica</name>
    <dbReference type="NCBI Taxonomy" id="2789776"/>
    <lineage>
        <taxon>Bacteria</taxon>
        <taxon>Bacillati</taxon>
        <taxon>Actinomycetota</taxon>
        <taxon>Acidimicrobiia</taxon>
        <taxon>Acidimicrobiales</taxon>
        <taxon>Iamiaceae</taxon>
        <taxon>Actinomarinicola</taxon>
    </lineage>
</organism>
<dbReference type="Gene3D" id="3.40.50.150">
    <property type="entry name" value="Vaccinia Virus protein VP39"/>
    <property type="match status" value="1"/>
</dbReference>
<name>A0A5Q2RKA0_9ACTN</name>
<dbReference type="EMBL" id="CP045851">
    <property type="protein sequence ID" value="QGG95352.1"/>
    <property type="molecule type" value="Genomic_DNA"/>
</dbReference>
<evidence type="ECO:0000256" key="1">
    <source>
        <dbReference type="SAM" id="MobiDB-lite"/>
    </source>
</evidence>
<dbReference type="PANTHER" id="PTHR34203">
    <property type="entry name" value="METHYLTRANSFERASE, FKBM FAMILY PROTEIN"/>
    <property type="match status" value="1"/>
</dbReference>
<dbReference type="SUPFAM" id="SSF53335">
    <property type="entry name" value="S-adenosyl-L-methionine-dependent methyltransferases"/>
    <property type="match status" value="1"/>
</dbReference>
<dbReference type="NCBIfam" id="TIGR01444">
    <property type="entry name" value="fkbM_fam"/>
    <property type="match status" value="1"/>
</dbReference>
<keyword evidence="3" id="KW-0489">Methyltransferase</keyword>
<protein>
    <submittedName>
        <fullName evidence="3">FkbM family methyltransferase</fullName>
    </submittedName>
</protein>
<dbReference type="InterPro" id="IPR029063">
    <property type="entry name" value="SAM-dependent_MTases_sf"/>
</dbReference>
<evidence type="ECO:0000313" key="3">
    <source>
        <dbReference type="EMBL" id="QGG95352.1"/>
    </source>
</evidence>